<proteinExistence type="predicted"/>
<accession>A0ABM0WFM3</accession>
<evidence type="ECO:0000256" key="3">
    <source>
        <dbReference type="ARBA" id="ARBA00023204"/>
    </source>
</evidence>
<dbReference type="Pfam" id="PF12253">
    <property type="entry name" value="CAF1A_dimeriz"/>
    <property type="match status" value="1"/>
</dbReference>
<evidence type="ECO:0000313" key="9">
    <source>
        <dbReference type="RefSeq" id="XP_010470416.1"/>
    </source>
</evidence>
<dbReference type="InterPro" id="IPR022043">
    <property type="entry name" value="CAF1A_DD"/>
</dbReference>
<evidence type="ECO:0000256" key="5">
    <source>
        <dbReference type="SAM" id="MobiDB-lite"/>
    </source>
</evidence>
<feature type="region of interest" description="Disordered" evidence="5">
    <location>
        <begin position="589"/>
        <end position="608"/>
    </location>
</feature>
<evidence type="ECO:0000259" key="6">
    <source>
        <dbReference type="Pfam" id="PF12253"/>
    </source>
</evidence>
<evidence type="ECO:0000256" key="4">
    <source>
        <dbReference type="ARBA" id="ARBA00023242"/>
    </source>
</evidence>
<feature type="region of interest" description="Disordered" evidence="5">
    <location>
        <begin position="287"/>
        <end position="333"/>
    </location>
</feature>
<dbReference type="GeneID" id="104750331"/>
<gene>
    <name evidence="9" type="primary">LOC104750331</name>
</gene>
<name>A0ABM0WFM3_CAMSA</name>
<feature type="compositionally biased region" description="Acidic residues" evidence="5">
    <location>
        <begin position="560"/>
        <end position="574"/>
    </location>
</feature>
<evidence type="ECO:0000256" key="2">
    <source>
        <dbReference type="ARBA" id="ARBA00022763"/>
    </source>
</evidence>
<evidence type="ECO:0000259" key="7">
    <source>
        <dbReference type="Pfam" id="PF21796"/>
    </source>
</evidence>
<feature type="compositionally biased region" description="Polar residues" evidence="5">
    <location>
        <begin position="350"/>
        <end position="366"/>
    </location>
</feature>
<dbReference type="Proteomes" id="UP000694864">
    <property type="component" value="Chromosome 16"/>
</dbReference>
<dbReference type="PANTHER" id="PTHR15272:SF0">
    <property type="entry name" value="CHROMATIN ASSEMBLY FACTOR 1 SUBUNIT A"/>
    <property type="match status" value="1"/>
</dbReference>
<reference evidence="9" key="2">
    <citation type="submission" date="2025-08" db="UniProtKB">
        <authorList>
            <consortium name="RefSeq"/>
        </authorList>
    </citation>
    <scope>IDENTIFICATION</scope>
    <source>
        <tissue evidence="9">Leaf</tissue>
    </source>
</reference>
<dbReference type="RefSeq" id="XP_010470416.1">
    <property type="nucleotide sequence ID" value="XM_010472114.2"/>
</dbReference>
<dbReference type="InterPro" id="IPR048800">
    <property type="entry name" value="Cac1-like_C"/>
</dbReference>
<feature type="compositionally biased region" description="Low complexity" evidence="5">
    <location>
        <begin position="464"/>
        <end position="474"/>
    </location>
</feature>
<keyword evidence="4" id="KW-0539">Nucleus</keyword>
<organism evidence="8 9">
    <name type="scientific">Camelina sativa</name>
    <name type="common">False flax</name>
    <name type="synonym">Myagrum sativum</name>
    <dbReference type="NCBI Taxonomy" id="90675"/>
    <lineage>
        <taxon>Eukaryota</taxon>
        <taxon>Viridiplantae</taxon>
        <taxon>Streptophyta</taxon>
        <taxon>Embryophyta</taxon>
        <taxon>Tracheophyta</taxon>
        <taxon>Spermatophyta</taxon>
        <taxon>Magnoliopsida</taxon>
        <taxon>eudicotyledons</taxon>
        <taxon>Gunneridae</taxon>
        <taxon>Pentapetalae</taxon>
        <taxon>rosids</taxon>
        <taxon>malvids</taxon>
        <taxon>Brassicales</taxon>
        <taxon>Brassicaceae</taxon>
        <taxon>Camelineae</taxon>
        <taxon>Camelina</taxon>
    </lineage>
</organism>
<feature type="compositionally biased region" description="Basic and acidic residues" evidence="5">
    <location>
        <begin position="811"/>
        <end position="820"/>
    </location>
</feature>
<evidence type="ECO:0000256" key="1">
    <source>
        <dbReference type="ARBA" id="ARBA00004123"/>
    </source>
</evidence>
<dbReference type="Pfam" id="PF21796">
    <property type="entry name" value="Cac1_C"/>
    <property type="match status" value="1"/>
</dbReference>
<feature type="region of interest" description="Disordered" evidence="5">
    <location>
        <begin position="345"/>
        <end position="374"/>
    </location>
</feature>
<keyword evidence="3" id="KW-0234">DNA repair</keyword>
<feature type="compositionally biased region" description="Low complexity" evidence="5">
    <location>
        <begin position="694"/>
        <end position="705"/>
    </location>
</feature>
<feature type="compositionally biased region" description="Acidic residues" evidence="5">
    <location>
        <begin position="522"/>
        <end position="538"/>
    </location>
</feature>
<feature type="region of interest" description="Disordered" evidence="5">
    <location>
        <begin position="435"/>
        <end position="485"/>
    </location>
</feature>
<protein>
    <submittedName>
        <fullName evidence="9">Chromatin assembly factor 1 subunit FAS1-like</fullName>
    </submittedName>
</protein>
<reference evidence="8" key="1">
    <citation type="journal article" date="2014" name="Nat. Commun.">
        <title>The emerging biofuel crop Camelina sativa retains a highly undifferentiated hexaploid genome structure.</title>
        <authorList>
            <person name="Kagale S."/>
            <person name="Koh C."/>
            <person name="Nixon J."/>
            <person name="Bollina V."/>
            <person name="Clarke W.E."/>
            <person name="Tuteja R."/>
            <person name="Spillane C."/>
            <person name="Robinson S.J."/>
            <person name="Links M.G."/>
            <person name="Clarke C."/>
            <person name="Higgins E.E."/>
            <person name="Huebert T."/>
            <person name="Sharpe A.G."/>
            <person name="Parkin I.A."/>
        </authorList>
    </citation>
    <scope>NUCLEOTIDE SEQUENCE [LARGE SCALE GENOMIC DNA]</scope>
    <source>
        <strain evidence="8">cv. DH55</strain>
    </source>
</reference>
<feature type="region of interest" description="Disordered" evidence="5">
    <location>
        <begin position="795"/>
        <end position="820"/>
    </location>
</feature>
<sequence>MEEVTPVNEIENQKTPIEPKKSSNKRKREPAAIENLTSEEKEAQISSLNRETKGLFDYFREMMEESKRTDLFSRFSDCSSVNSMVALLMEEMSLPLSKLVDEIYLILKEKVESVTLVAVKSAVVSVGQRVSYGLPNADADVLEDDSESCLWCWETRDLKMMPSSVRGLLKVRRTCRKKIHERITAVSAMLAALQRGGTEESCRSDLSKAAEKLGKILTEVDIRSFMDNMLQKNSAEMAEKDSKREEKLLLKQLEKSRCEAEKEKKRVERQVLKERLQQEKEQKLMQKAIIDENNKEKDETESRKRLKKQQDESEKEQKRREKEQAELKKQLQVQKQASIMERFLKKSKDSSITQPKLPSSEITAQEPSCAKPENESGTVIQAIDNAFSTTCEATLDDIRREHFASWRQLGHSLSSTKKHWGMRRQPKSELFPKLKLSTNREATSDGEPNMEKQVDGCEEKNFDGISSIGQCESSSSDRKKKSRRAKQLLQFDKSCRPGFYGIWPSQSQVVGPRRPLKKDPELDYEVDSDEEWEEEEAGESLSDCEKDEEESLEEGCSKADDEDDSEDDFMVPDGYLSEDEGVQVDRMDMDSSEQDASTPSSKQDQESQEFCALLQQQKHLQSLTDHALRKTQPLIICNLTHEKVPFLASKDLEGTQKVEQICLRALMVRAFPWTSLIEISINDMEEEDQETGKSSCSQSTPPSNSKAKSIPDSDLITVVSTIQSCPQGINRVVETLQQKFPDVPKTKLRQKVREISDFEDSRWQVKKEVLTKLGLSPSPDKSGKRPKMISTFFSKRCLPPSTKPQPAAVEEAQRLENENA</sequence>
<dbReference type="PANTHER" id="PTHR15272">
    <property type="entry name" value="CHROMATIN ASSEMBLY FACTOR 1 SUBUNIT A CAF-1 SUBUNIT A"/>
    <property type="match status" value="1"/>
</dbReference>
<feature type="domain" description="Chromatin assembly factor 1 subunit A dimerization" evidence="6">
    <location>
        <begin position="487"/>
        <end position="553"/>
    </location>
</feature>
<feature type="region of interest" description="Disordered" evidence="5">
    <location>
        <begin position="685"/>
        <end position="711"/>
    </location>
</feature>
<feature type="compositionally biased region" description="Basic and acidic residues" evidence="5">
    <location>
        <begin position="449"/>
        <end position="462"/>
    </location>
</feature>
<feature type="region of interest" description="Disordered" evidence="5">
    <location>
        <begin position="1"/>
        <end position="42"/>
    </location>
</feature>
<feature type="domain" description="Chromatin assembly factor 1 subunit Cac1-like C-terminal" evidence="7">
    <location>
        <begin position="717"/>
        <end position="765"/>
    </location>
</feature>
<keyword evidence="8" id="KW-1185">Reference proteome</keyword>
<evidence type="ECO:0000313" key="8">
    <source>
        <dbReference type="Proteomes" id="UP000694864"/>
    </source>
</evidence>
<feature type="region of interest" description="Disordered" evidence="5">
    <location>
        <begin position="502"/>
        <end position="574"/>
    </location>
</feature>
<keyword evidence="2" id="KW-0227">DNA damage</keyword>
<comment type="subcellular location">
    <subcellularLocation>
        <location evidence="1">Nucleus</location>
    </subcellularLocation>
</comment>
<feature type="compositionally biased region" description="Basic and acidic residues" evidence="5">
    <location>
        <begin position="287"/>
        <end position="329"/>
    </location>
</feature>